<evidence type="ECO:0000313" key="2">
    <source>
        <dbReference type="EMBL" id="KAF0688420.1"/>
    </source>
</evidence>
<feature type="transmembrane region" description="Helical" evidence="1">
    <location>
        <begin position="1472"/>
        <end position="1496"/>
    </location>
</feature>
<gene>
    <name evidence="3" type="primary">Aste57867_19936</name>
    <name evidence="2" type="ORF">As57867_019870</name>
    <name evidence="3" type="ORF">ASTE57867_19936</name>
</gene>
<evidence type="ECO:0000313" key="4">
    <source>
        <dbReference type="Proteomes" id="UP000332933"/>
    </source>
</evidence>
<feature type="transmembrane region" description="Helical" evidence="1">
    <location>
        <begin position="629"/>
        <end position="648"/>
    </location>
</feature>
<keyword evidence="4" id="KW-1185">Reference proteome</keyword>
<feature type="transmembrane region" description="Helical" evidence="1">
    <location>
        <begin position="885"/>
        <end position="907"/>
    </location>
</feature>
<reference evidence="3 4" key="1">
    <citation type="submission" date="2019-03" db="EMBL/GenBank/DDBJ databases">
        <authorList>
            <person name="Gaulin E."/>
            <person name="Dumas B."/>
        </authorList>
    </citation>
    <scope>NUCLEOTIDE SEQUENCE [LARGE SCALE GENOMIC DNA]</scope>
    <source>
        <strain evidence="3">CBS 568.67</strain>
    </source>
</reference>
<feature type="transmembrane region" description="Helical" evidence="1">
    <location>
        <begin position="756"/>
        <end position="777"/>
    </location>
</feature>
<keyword evidence="1" id="KW-0812">Transmembrane</keyword>
<dbReference type="EMBL" id="CAADRA010006748">
    <property type="protein sequence ID" value="VFT96633.1"/>
    <property type="molecule type" value="Genomic_DNA"/>
</dbReference>
<proteinExistence type="predicted"/>
<reference evidence="2" key="2">
    <citation type="submission" date="2019-06" db="EMBL/GenBank/DDBJ databases">
        <title>Genomics analysis of Aphanomyces spp. identifies a new class of oomycete effector associated with host adaptation.</title>
        <authorList>
            <person name="Gaulin E."/>
        </authorList>
    </citation>
    <scope>NUCLEOTIDE SEQUENCE</scope>
    <source>
        <strain evidence="2">CBS 578.67</strain>
    </source>
</reference>
<organism evidence="3 4">
    <name type="scientific">Aphanomyces stellatus</name>
    <dbReference type="NCBI Taxonomy" id="120398"/>
    <lineage>
        <taxon>Eukaryota</taxon>
        <taxon>Sar</taxon>
        <taxon>Stramenopiles</taxon>
        <taxon>Oomycota</taxon>
        <taxon>Saprolegniomycetes</taxon>
        <taxon>Saprolegniales</taxon>
        <taxon>Verrucalvaceae</taxon>
        <taxon>Aphanomyces</taxon>
    </lineage>
</organism>
<keyword evidence="1" id="KW-0472">Membrane</keyword>
<accession>A0A485LDX5</accession>
<feature type="transmembrane region" description="Helical" evidence="1">
    <location>
        <begin position="1560"/>
        <end position="1578"/>
    </location>
</feature>
<name>A0A485LDX5_9STRA</name>
<evidence type="ECO:0000256" key="1">
    <source>
        <dbReference type="SAM" id="Phobius"/>
    </source>
</evidence>
<feature type="transmembrane region" description="Helical" evidence="1">
    <location>
        <begin position="1590"/>
        <end position="1611"/>
    </location>
</feature>
<sequence>MKPPASKYSCLYGVCGFIYVLITTTSTMLSLMILAPSISNDNLWPNMNTTGVQTYLGDLYNAKLATGVQGPLDLFDSNGVIYKDYSGSMSFISTRPAAARAVLLSRLPLHEAIRVMRAVPFSENIQTLSMPCWADLNRKYEMAHTEMHQVLCNLRRTSNAAFYLEALFRNLGPADLATSTYLPAIRTSVFDYVEATPGGLQWVSAMLAPIWLPIPEESLRWQSHGIGFFQNSFQNYFLEGTHESITIINALGMRQSITISNFIAMNRPKTQWTSEMSYPGFWNDIDACVWLQASTIRAAPNNFQIMYGANWESWDYYILGSTGSEATKIIQTSLSPLTVIDVFLVPPPPSLLALVAVHQSLLNSALLLNPNDYLGLAEPVIDMTPSEWVQPGAVYYGGNPLCSFGVAKPFVQTSFGYYDVCGAQIQHTIQLSRANILFATMATSIQPSGLASVCALSSQNTLCIQILTRATALLHRLINTTLLSWELDQATQDIFALNTTFVQWATINGTNLVLHKSMVSNNSHWDAWSFVGWMTMYEWAIGAREVYTFEGDWDIWTLMSCHQNFVSLAANDVELPQSACQYLWIVCTYVSLVVVFVLLLVIAFGAFVAKFHVDARNLFFANRLIGGSWIGRPFLFVRGMTAILILATSPTTLNSYGGFTKLDFTPRPLWQICLLAGEVSWVTYVINDMLLPLSKPHSRVYAPLSSLLTWVAAVVIESSNPYKAQATIARVCTILSFSRGLECKNGDIHIGTFNRVLLLSMVATVSVPAAYMLVLAAKKTRIAPDEMLTVPVSFYLTSSSEAFLFSIPNKLDVAACVLSGLIPFRNHLFDIKNWTMIATDHITDQAYDLFSAVTKAQSSGSALASIRELNTFQNHQTLSSSTIRWIGAVGLIYMGGAIVTSFVYLFASKAYFDNDFLWLGFSDTNTQAFLVNWFNVQLQMANSTSSFQVDNSAYGDYATTNNITQYNVFSSALYAIRIQDEANTLSNVVQGLRAMDSCNTPWISTAYCFADFGRRWPMAFSAERQERCERKDVDNGAMYLETILRNVNWPSLSVCWGSALESAVFDPIRITNVGASWVNAMKTFNSRTINDEVHEWQGHGITRFTTLWQNYKSLGITESFLISNYAGHGSALTLKKSNSSFHLTSSTAFKMCSPFANYLTTINSNNSVLSDQSLIRTSSSFAFLNATTEDIFLATEILTAPLDPLFVIFQRTIGPYGVVDIKRVAVPQNLRNLYHAMRMFLLSKLSSCDDIQSDFWAMYTQYFFFPQPSAWDSPALMWDGDINCGLDSGGYSTFPLEYFSSTGLCGHILWDYMKPLTQNLWMAFLAMGFNAPINATGVSSRDKAHQNIAYNAIVGSLSLMLKYMSPDELSQFNALATSVKTMIRDSISLELIQYLSVDGGSSFYFSRVNFFAPTESDFEFFAWLYLLEWVEGKREVISIEGALDTLVTISTTKPLVQELTNATEIPLNVGRFFYAIIFYITTVLFGVGCLVTIYIISCRGYIDGINVISFNYVAGHVWIGRPLMLLRSLTSVALLSTSELNLIAPRAALTSYFQSPPRDILTTLVSSGEICWLVYVFVDTFSVFTGEYTAYYSSPSVVVVTLSVAIWSIAAPTTHSVILSRQCTVVAVDFDVSCVSGVLHIGDYTRFGGLIGVTCASCIVSYVAVRVFMKQPPKLPSLSPLLYSAAKTEFEHSMHVNWEFDGVHYLDKASATMTGVLTFEFQRTVYVADIKTWRVYAIPSNEINGLTSRPRPTHIQYALPLVPTCTT</sequence>
<protein>
    <submittedName>
        <fullName evidence="3">Aste57867_19936 protein</fullName>
    </submittedName>
</protein>
<keyword evidence="1" id="KW-1133">Transmembrane helix</keyword>
<feature type="transmembrane region" description="Helical" evidence="1">
    <location>
        <begin position="12"/>
        <end position="35"/>
    </location>
</feature>
<dbReference type="Proteomes" id="UP000332933">
    <property type="component" value="Unassembled WGS sequence"/>
</dbReference>
<evidence type="ECO:0000313" key="3">
    <source>
        <dbReference type="EMBL" id="VFT96633.1"/>
    </source>
</evidence>
<dbReference type="EMBL" id="VJMH01006725">
    <property type="protein sequence ID" value="KAF0688420.1"/>
    <property type="molecule type" value="Genomic_DNA"/>
</dbReference>
<feature type="transmembrane region" description="Helical" evidence="1">
    <location>
        <begin position="1647"/>
        <end position="1669"/>
    </location>
</feature>
<feature type="transmembrane region" description="Helical" evidence="1">
    <location>
        <begin position="582"/>
        <end position="608"/>
    </location>
</feature>